<protein>
    <submittedName>
        <fullName evidence="2">Uncharacterized protein</fullName>
    </submittedName>
</protein>
<feature type="compositionally biased region" description="Polar residues" evidence="1">
    <location>
        <begin position="44"/>
        <end position="57"/>
    </location>
</feature>
<organism evidence="2 3">
    <name type="scientific">Brachybacterium huguangmaarense</name>
    <dbReference type="NCBI Taxonomy" id="1652028"/>
    <lineage>
        <taxon>Bacteria</taxon>
        <taxon>Bacillati</taxon>
        <taxon>Actinomycetota</taxon>
        <taxon>Actinomycetes</taxon>
        <taxon>Micrococcales</taxon>
        <taxon>Dermabacteraceae</taxon>
        <taxon>Brachybacterium</taxon>
    </lineage>
</organism>
<reference evidence="2" key="1">
    <citation type="submission" date="2022-10" db="EMBL/GenBank/DDBJ databases">
        <title>Whole-Genome Sequencing of Brachybacterium huguangmaarense BRM-3, Isolated from Betula schmidtii.</title>
        <authorList>
            <person name="Haam D."/>
        </authorList>
    </citation>
    <scope>NUCLEOTIDE SEQUENCE</scope>
    <source>
        <strain evidence="2">BRM-3</strain>
    </source>
</reference>
<dbReference type="Proteomes" id="UP001164305">
    <property type="component" value="Chromosome"/>
</dbReference>
<dbReference type="EMBL" id="CP107020">
    <property type="protein sequence ID" value="UYG15507.1"/>
    <property type="molecule type" value="Genomic_DNA"/>
</dbReference>
<accession>A0ABY6FX59</accession>
<keyword evidence="3" id="KW-1185">Reference proteome</keyword>
<sequence>MAIDDWFLTTAERGNSFTRLSHRRGGRAYSSGNSTRPLAPWSTAPPTSRGCASSSRR</sequence>
<dbReference type="RefSeq" id="WP_263592721.1">
    <property type="nucleotide sequence ID" value="NZ_CP107020.1"/>
</dbReference>
<name>A0ABY6FX59_9MICO</name>
<gene>
    <name evidence="2" type="ORF">BRM3_07550</name>
</gene>
<evidence type="ECO:0000313" key="3">
    <source>
        <dbReference type="Proteomes" id="UP001164305"/>
    </source>
</evidence>
<feature type="region of interest" description="Disordered" evidence="1">
    <location>
        <begin position="22"/>
        <end position="57"/>
    </location>
</feature>
<evidence type="ECO:0000313" key="2">
    <source>
        <dbReference type="EMBL" id="UYG15507.1"/>
    </source>
</evidence>
<evidence type="ECO:0000256" key="1">
    <source>
        <dbReference type="SAM" id="MobiDB-lite"/>
    </source>
</evidence>
<proteinExistence type="predicted"/>